<evidence type="ECO:0000313" key="3">
    <source>
        <dbReference type="Proteomes" id="UP001213000"/>
    </source>
</evidence>
<sequence length="466" mass="53152">MKFLDLPDDLIAEILRWLDEDSVYTCSLVNKGLRAYLHHDLEFEYRYRLAKHQLVDTCHGRLTYEQRISLLKHFTWMWWSDVGNPKESYEAYRIEGRCIAYELVAGVFAKTDGSSLTMQWLPSLFTPARQITYSRRKIGFPIKDFALDPTQDLITLIEADLLPNVLPRGREIIIHIKRLSTYAPHPMAKEPTIRFMVPYHPQGNYPQGVTIQLAGDLLSIFFSSPPGLPQLLLWDWKRNAIILTVENSMTPGLHLPTGTHSFEILSPRSYALLSTTNSGSIHVYNIDYPRNPIIPPFCVARLMMPSLLPGLQLASLLSHTGPFLGQPRRDGIFTTSPDARVFVITARFLNTPRTHATIFVNGAAFAPYVQGTRVVMPMEEPSHGKVAILDFNLVRDPIAERSSNFDLFTEDIRHILPPRTQAFLVNSRCTSWMIDEDYILGLDTEGAFDEQIRSLEVYSMYHCPEA</sequence>
<evidence type="ECO:0000313" key="2">
    <source>
        <dbReference type="EMBL" id="KAJ3562138.1"/>
    </source>
</evidence>
<dbReference type="EMBL" id="JANIEX010000907">
    <property type="protein sequence ID" value="KAJ3562138.1"/>
    <property type="molecule type" value="Genomic_DNA"/>
</dbReference>
<dbReference type="AlphaFoldDB" id="A0AAD5VK18"/>
<feature type="domain" description="F-box" evidence="1">
    <location>
        <begin position="1"/>
        <end position="46"/>
    </location>
</feature>
<organism evidence="2 3">
    <name type="scientific">Leucocoprinus birnbaumii</name>
    <dbReference type="NCBI Taxonomy" id="56174"/>
    <lineage>
        <taxon>Eukaryota</taxon>
        <taxon>Fungi</taxon>
        <taxon>Dikarya</taxon>
        <taxon>Basidiomycota</taxon>
        <taxon>Agaricomycotina</taxon>
        <taxon>Agaricomycetes</taxon>
        <taxon>Agaricomycetidae</taxon>
        <taxon>Agaricales</taxon>
        <taxon>Agaricineae</taxon>
        <taxon>Agaricaceae</taxon>
        <taxon>Leucocoprinus</taxon>
    </lineage>
</organism>
<gene>
    <name evidence="2" type="ORF">NP233_g9765</name>
</gene>
<dbReference type="InterPro" id="IPR001810">
    <property type="entry name" value="F-box_dom"/>
</dbReference>
<proteinExistence type="predicted"/>
<protein>
    <recommendedName>
        <fullName evidence="1">F-box domain-containing protein</fullName>
    </recommendedName>
</protein>
<dbReference type="InterPro" id="IPR036047">
    <property type="entry name" value="F-box-like_dom_sf"/>
</dbReference>
<dbReference type="SUPFAM" id="SSF81383">
    <property type="entry name" value="F-box domain"/>
    <property type="match status" value="1"/>
</dbReference>
<name>A0AAD5VK18_9AGAR</name>
<dbReference type="CDD" id="cd09917">
    <property type="entry name" value="F-box_SF"/>
    <property type="match status" value="1"/>
</dbReference>
<evidence type="ECO:0000259" key="1">
    <source>
        <dbReference type="PROSITE" id="PS50181"/>
    </source>
</evidence>
<accession>A0AAD5VK18</accession>
<reference evidence="2" key="1">
    <citation type="submission" date="2022-07" db="EMBL/GenBank/DDBJ databases">
        <title>Genome Sequence of Leucocoprinus birnbaumii.</title>
        <authorList>
            <person name="Buettner E."/>
        </authorList>
    </citation>
    <scope>NUCLEOTIDE SEQUENCE</scope>
    <source>
        <strain evidence="2">VT141</strain>
    </source>
</reference>
<dbReference type="PROSITE" id="PS50181">
    <property type="entry name" value="FBOX"/>
    <property type="match status" value="1"/>
</dbReference>
<dbReference type="Pfam" id="PF00646">
    <property type="entry name" value="F-box"/>
    <property type="match status" value="1"/>
</dbReference>
<keyword evidence="3" id="KW-1185">Reference proteome</keyword>
<dbReference type="Proteomes" id="UP001213000">
    <property type="component" value="Unassembled WGS sequence"/>
</dbReference>
<comment type="caution">
    <text evidence="2">The sequence shown here is derived from an EMBL/GenBank/DDBJ whole genome shotgun (WGS) entry which is preliminary data.</text>
</comment>